<reference evidence="2" key="1">
    <citation type="submission" date="2021-02" db="EMBL/GenBank/DDBJ databases">
        <authorList>
            <person name="Nowell W R."/>
        </authorList>
    </citation>
    <scope>NUCLEOTIDE SEQUENCE</scope>
</reference>
<evidence type="ECO:0000313" key="8">
    <source>
        <dbReference type="Proteomes" id="UP000663856"/>
    </source>
</evidence>
<dbReference type="Proteomes" id="UP000663887">
    <property type="component" value="Unassembled WGS sequence"/>
</dbReference>
<evidence type="ECO:0000313" key="3">
    <source>
        <dbReference type="EMBL" id="CAF1936091.1"/>
    </source>
</evidence>
<proteinExistence type="predicted"/>
<dbReference type="EMBL" id="CAJOBF010007111">
    <property type="protein sequence ID" value="CAF4224032.1"/>
    <property type="molecule type" value="Genomic_DNA"/>
</dbReference>
<evidence type="ECO:0000313" key="6">
    <source>
        <dbReference type="EMBL" id="CAF4179208.1"/>
    </source>
</evidence>
<dbReference type="EMBL" id="CAJNRG010000005">
    <property type="protein sequence ID" value="CAF1936091.1"/>
    <property type="molecule type" value="Genomic_DNA"/>
</dbReference>
<dbReference type="Proteomes" id="UP000676336">
    <property type="component" value="Unassembled WGS sequence"/>
</dbReference>
<dbReference type="EMBL" id="CAJOBI010004184">
    <property type="protein sequence ID" value="CAF3993517.1"/>
    <property type="molecule type" value="Genomic_DNA"/>
</dbReference>
<evidence type="ECO:0000313" key="4">
    <source>
        <dbReference type="EMBL" id="CAF1936662.1"/>
    </source>
</evidence>
<dbReference type="Proteomes" id="UP000663842">
    <property type="component" value="Unassembled WGS sequence"/>
</dbReference>
<dbReference type="EMBL" id="CAJNOW010011080">
    <property type="protein sequence ID" value="CAF1592814.1"/>
    <property type="molecule type" value="Genomic_DNA"/>
</dbReference>
<evidence type="ECO:0000313" key="9">
    <source>
        <dbReference type="Proteomes" id="UP000663866"/>
    </source>
</evidence>
<dbReference type="Proteomes" id="UP000663866">
    <property type="component" value="Unassembled WGS sequence"/>
</dbReference>
<accession>A0A816LJU2</accession>
<organism evidence="2 8">
    <name type="scientific">Rotaria magnacalcarata</name>
    <dbReference type="NCBI Taxonomy" id="392030"/>
    <lineage>
        <taxon>Eukaryota</taxon>
        <taxon>Metazoa</taxon>
        <taxon>Spiralia</taxon>
        <taxon>Gnathifera</taxon>
        <taxon>Rotifera</taxon>
        <taxon>Eurotatoria</taxon>
        <taxon>Bdelloidea</taxon>
        <taxon>Philodinida</taxon>
        <taxon>Philodinidae</taxon>
        <taxon>Rotaria</taxon>
    </lineage>
</organism>
<keyword evidence="9" id="KW-1185">Reference proteome</keyword>
<sequence>MTQKVNMKSIARKIVEYYDTHNSTTKSTTRVMGYQGFSVSCSEKNEIFVHGAAIIEKELLESGRPYLSSAIIHHVLENIGQTAPMNPYRSLNRINCDHVPIKGPDSVPVFNPRTDNGGCFITKQSKNNCYAYAADIVTNTFPQPGRYSGKTSPSLTCESLRHACIRDGLIYKGTTLPIGQPKSGHYAALFIWPDKDYHWARKDANGYWSHKPGAGPVANRDNMGYLITNPAKSNFTPWTLFCAYYIVQPSKVHIN</sequence>
<comment type="caution">
    <text evidence="2">The sequence shown here is derived from an EMBL/GenBank/DDBJ whole genome shotgun (WGS) entry which is preliminary data.</text>
</comment>
<dbReference type="EMBL" id="CAJNRF010000063">
    <property type="protein sequence ID" value="CAF1934307.1"/>
    <property type="molecule type" value="Genomic_DNA"/>
</dbReference>
<dbReference type="Proteomes" id="UP000663824">
    <property type="component" value="Unassembled WGS sequence"/>
</dbReference>
<dbReference type="Proteomes" id="UP000663834">
    <property type="component" value="Unassembled WGS sequence"/>
</dbReference>
<dbReference type="EMBL" id="CAJOBG010006196">
    <property type="protein sequence ID" value="CAF4179208.1"/>
    <property type="molecule type" value="Genomic_DNA"/>
</dbReference>
<evidence type="ECO:0000313" key="5">
    <source>
        <dbReference type="EMBL" id="CAF3993517.1"/>
    </source>
</evidence>
<evidence type="ECO:0000313" key="2">
    <source>
        <dbReference type="EMBL" id="CAF1934307.1"/>
    </source>
</evidence>
<dbReference type="Proteomes" id="UP000663856">
    <property type="component" value="Unassembled WGS sequence"/>
</dbReference>
<protein>
    <submittedName>
        <fullName evidence="2">Uncharacterized protein</fullName>
    </submittedName>
</protein>
<dbReference type="EMBL" id="CAJNRE010001227">
    <property type="protein sequence ID" value="CAF1936662.1"/>
    <property type="molecule type" value="Genomic_DNA"/>
</dbReference>
<name>A0A816LJU2_9BILA</name>
<dbReference type="OrthoDB" id="525839at2759"/>
<evidence type="ECO:0000313" key="1">
    <source>
        <dbReference type="EMBL" id="CAF1592814.1"/>
    </source>
</evidence>
<evidence type="ECO:0000313" key="7">
    <source>
        <dbReference type="EMBL" id="CAF4224032.1"/>
    </source>
</evidence>
<gene>
    <name evidence="1" type="ORF">KQP761_LOCUS21379</name>
    <name evidence="4" type="ORF">MBJ925_LOCUS5099</name>
    <name evidence="6" type="ORF">OVN521_LOCUS25175</name>
    <name evidence="5" type="ORF">SMN809_LOCUS11532</name>
    <name evidence="7" type="ORF">UXM345_LOCUS29267</name>
    <name evidence="2" type="ORF">WKI299_LOCUS1115</name>
    <name evidence="3" type="ORF">XDN619_LOCUS61</name>
</gene>
<dbReference type="AlphaFoldDB" id="A0A816LJU2"/>